<keyword evidence="1 7" id="KW-0963">Cytoplasm</keyword>
<gene>
    <name evidence="7" type="primary">asnA</name>
    <name evidence="10" type="ORF">EQF91_01155</name>
</gene>
<comment type="catalytic activity">
    <reaction evidence="7">
        <text>L-aspartate + NH4(+) + ATP = L-asparagine + AMP + diphosphate + H(+)</text>
        <dbReference type="Rhea" id="RHEA:11372"/>
        <dbReference type="ChEBI" id="CHEBI:15378"/>
        <dbReference type="ChEBI" id="CHEBI:28938"/>
        <dbReference type="ChEBI" id="CHEBI:29991"/>
        <dbReference type="ChEBI" id="CHEBI:30616"/>
        <dbReference type="ChEBI" id="CHEBI:33019"/>
        <dbReference type="ChEBI" id="CHEBI:58048"/>
        <dbReference type="ChEBI" id="CHEBI:456215"/>
        <dbReference type="EC" id="6.3.1.1"/>
    </reaction>
</comment>
<comment type="pathway">
    <text evidence="7">Amino-acid biosynthesis; L-asparagine biosynthesis; L-asparagine from L-aspartate (ammonia route): step 1/1.</text>
</comment>
<feature type="domain" description="Aminoacyl-transfer RNA synthetases class-II family profile" evidence="9">
    <location>
        <begin position="25"/>
        <end position="322"/>
    </location>
</feature>
<dbReference type="GO" id="GO:0005524">
    <property type="term" value="F:ATP binding"/>
    <property type="evidence" value="ECO:0007669"/>
    <property type="project" value="UniProtKB-UniRule"/>
</dbReference>
<dbReference type="InterPro" id="IPR045864">
    <property type="entry name" value="aa-tRNA-synth_II/BPL/LPL"/>
</dbReference>
<dbReference type="InterPro" id="IPR006195">
    <property type="entry name" value="aa-tRNA-synth_II"/>
</dbReference>
<dbReference type="PIRSF" id="PIRSF001555">
    <property type="entry name" value="Asp_ammon_ligase"/>
    <property type="match status" value="1"/>
</dbReference>
<accession>A0A4R9C4D4</accession>
<keyword evidence="6 7" id="KW-0061">Asparagine biosynthesis</keyword>
<evidence type="ECO:0000256" key="3">
    <source>
        <dbReference type="ARBA" id="ARBA00022605"/>
    </source>
</evidence>
<dbReference type="AlphaFoldDB" id="A0A4R9C4D4"/>
<dbReference type="GO" id="GO:0004071">
    <property type="term" value="F:aspartate-ammonia ligase activity"/>
    <property type="evidence" value="ECO:0007669"/>
    <property type="project" value="UniProtKB-UniRule"/>
</dbReference>
<proteinExistence type="inferred from homology"/>
<keyword evidence="3 7" id="KW-0028">Amino-acid biosynthesis</keyword>
<dbReference type="GO" id="GO:0140096">
    <property type="term" value="F:catalytic activity, acting on a protein"/>
    <property type="evidence" value="ECO:0007669"/>
    <property type="project" value="UniProtKB-ARBA"/>
</dbReference>
<keyword evidence="11" id="KW-1185">Reference proteome</keyword>
<dbReference type="SUPFAM" id="SSF55681">
    <property type="entry name" value="Class II aaRS and biotin synthetases"/>
    <property type="match status" value="1"/>
</dbReference>
<evidence type="ECO:0000313" key="11">
    <source>
        <dbReference type="Proteomes" id="UP000297454"/>
    </source>
</evidence>
<sequence>MTKIYIPKDYKSSLNLAQTQYFIKEIKDFFQQTLAKNLDLLRVSAPLFVRSATGVNDNLSGHESPVSFNIKENGGETKLEIVHSLAKWKRAALARYKIPMHKGIYADMNAIRSFEEFDNTHSIYVDQWDWEKVIDSSDRTFEYLQETVNTIFQTMKDLESYLQLKIDGYKKLLPEKITFIKSQDLEDLYPSLTPEDREKEFAKKHGAIFVMQIGGLLKSGVKHGDRSPDYDDWELNGDLIVWNPILENALELSSMGIRVTPKSLKSQLEKTNTLDRLNKEYHKNLIEGKLPLTIGGGIGQSRICMFFLQKAHIGEVQVSIWPEEVIKECEENDVILL</sequence>
<comment type="subcellular location">
    <subcellularLocation>
        <location evidence="7">Cytoplasm</location>
    </subcellularLocation>
</comment>
<reference evidence="10 11" key="1">
    <citation type="submission" date="2019-01" db="EMBL/GenBank/DDBJ databases">
        <title>Draft Genome Sequences of Helcococcus ovis Strains Isolated from the Uterus and Vagina of Dairy Cows with Metritis.</title>
        <authorList>
            <person name="Cunha F."/>
            <person name="Jeon S.J."/>
            <person name="Kutzer P."/>
            <person name="Galvao K.N."/>
        </authorList>
    </citation>
    <scope>NUCLEOTIDE SEQUENCE [LARGE SCALE GENOMIC DNA]</scope>
    <source>
        <strain evidence="10 11">KG-37</strain>
    </source>
</reference>
<dbReference type="GO" id="GO:0016740">
    <property type="term" value="F:transferase activity"/>
    <property type="evidence" value="ECO:0007669"/>
    <property type="project" value="UniProtKB-ARBA"/>
</dbReference>
<dbReference type="RefSeq" id="WP_134743872.1">
    <property type="nucleotide sequence ID" value="NZ_JBFNFK010000004.1"/>
</dbReference>
<dbReference type="Gene3D" id="3.30.930.10">
    <property type="entry name" value="Bira Bifunctional Protein, Domain 2"/>
    <property type="match status" value="1"/>
</dbReference>
<evidence type="ECO:0000259" key="9">
    <source>
        <dbReference type="PROSITE" id="PS50862"/>
    </source>
</evidence>
<comment type="similarity">
    <text evidence="7">Belongs to the class-II aminoacyl-tRNA synthetase family. AsnA subfamily.</text>
</comment>
<keyword evidence="4 7" id="KW-0547">Nucleotide-binding</keyword>
<evidence type="ECO:0000256" key="1">
    <source>
        <dbReference type="ARBA" id="ARBA00022490"/>
    </source>
</evidence>
<keyword evidence="5 7" id="KW-0067">ATP-binding</keyword>
<dbReference type="EMBL" id="SCFR01000003">
    <property type="protein sequence ID" value="TFF67261.1"/>
    <property type="molecule type" value="Genomic_DNA"/>
</dbReference>
<dbReference type="GO" id="GO:0070981">
    <property type="term" value="P:L-asparagine biosynthetic process"/>
    <property type="evidence" value="ECO:0007669"/>
    <property type="project" value="UniProtKB-UniRule"/>
</dbReference>
<evidence type="ECO:0000256" key="8">
    <source>
        <dbReference type="NCBIfam" id="TIGR00669"/>
    </source>
</evidence>
<organism evidence="10 11">
    <name type="scientific">Helcococcus ovis</name>
    <dbReference type="NCBI Taxonomy" id="72026"/>
    <lineage>
        <taxon>Bacteria</taxon>
        <taxon>Bacillati</taxon>
        <taxon>Bacillota</taxon>
        <taxon>Tissierellia</taxon>
        <taxon>Tissierellales</taxon>
        <taxon>Peptoniphilaceae</taxon>
        <taxon>Helcococcus</taxon>
    </lineage>
</organism>
<name>A0A4R9C4D4_9FIRM</name>
<dbReference type="InterPro" id="IPR004618">
    <property type="entry name" value="AsnA"/>
</dbReference>
<dbReference type="PANTHER" id="PTHR30073">
    <property type="entry name" value="ASPARTATE--AMMONIA LIGASE"/>
    <property type="match status" value="1"/>
</dbReference>
<dbReference type="PANTHER" id="PTHR30073:SF5">
    <property type="entry name" value="ASPARTATE--AMMONIA LIGASE"/>
    <property type="match status" value="1"/>
</dbReference>
<dbReference type="EC" id="6.3.1.1" evidence="7 8"/>
<dbReference type="NCBIfam" id="TIGR00669">
    <property type="entry name" value="asnA"/>
    <property type="match status" value="1"/>
</dbReference>
<dbReference type="Pfam" id="PF03590">
    <property type="entry name" value="AsnA"/>
    <property type="match status" value="1"/>
</dbReference>
<evidence type="ECO:0000256" key="2">
    <source>
        <dbReference type="ARBA" id="ARBA00022598"/>
    </source>
</evidence>
<evidence type="ECO:0000256" key="5">
    <source>
        <dbReference type="ARBA" id="ARBA00022840"/>
    </source>
</evidence>
<protein>
    <recommendedName>
        <fullName evidence="7 8">Aspartate--ammonia ligase</fullName>
        <ecNumber evidence="7 8">6.3.1.1</ecNumber>
    </recommendedName>
    <alternativeName>
        <fullName evidence="7">Asparagine synthetase A</fullName>
    </alternativeName>
</protein>
<dbReference type="Proteomes" id="UP000297454">
    <property type="component" value="Unassembled WGS sequence"/>
</dbReference>
<evidence type="ECO:0000256" key="7">
    <source>
        <dbReference type="HAMAP-Rule" id="MF_00555"/>
    </source>
</evidence>
<dbReference type="HAMAP" id="MF_00555">
    <property type="entry name" value="AsnA"/>
    <property type="match status" value="1"/>
</dbReference>
<keyword evidence="2 7" id="KW-0436">Ligase</keyword>
<dbReference type="UniPathway" id="UPA00134">
    <property type="reaction ID" value="UER00194"/>
</dbReference>
<dbReference type="GO" id="GO:0005829">
    <property type="term" value="C:cytosol"/>
    <property type="evidence" value="ECO:0007669"/>
    <property type="project" value="TreeGrafter"/>
</dbReference>
<evidence type="ECO:0000256" key="4">
    <source>
        <dbReference type="ARBA" id="ARBA00022741"/>
    </source>
</evidence>
<comment type="caution">
    <text evidence="10">The sequence shown here is derived from an EMBL/GenBank/DDBJ whole genome shotgun (WGS) entry which is preliminary data.</text>
</comment>
<evidence type="ECO:0000313" key="10">
    <source>
        <dbReference type="EMBL" id="TFF67261.1"/>
    </source>
</evidence>
<dbReference type="PROSITE" id="PS50862">
    <property type="entry name" value="AA_TRNA_LIGASE_II"/>
    <property type="match status" value="1"/>
</dbReference>
<evidence type="ECO:0000256" key="6">
    <source>
        <dbReference type="ARBA" id="ARBA00022888"/>
    </source>
</evidence>